<keyword evidence="3" id="KW-0238">DNA-binding</keyword>
<dbReference type="OrthoDB" id="9816225at2"/>
<dbReference type="GO" id="GO:0009307">
    <property type="term" value="P:DNA restriction-modification system"/>
    <property type="evidence" value="ECO:0007669"/>
    <property type="project" value="UniProtKB-KW"/>
</dbReference>
<accession>A0A3E1EZL2</accession>
<dbReference type="RefSeq" id="WP_116879988.1">
    <property type="nucleotide sequence ID" value="NZ_QURB01000002.1"/>
</dbReference>
<dbReference type="Proteomes" id="UP000257127">
    <property type="component" value="Unassembled WGS sequence"/>
</dbReference>
<evidence type="ECO:0000259" key="4">
    <source>
        <dbReference type="Pfam" id="PF01420"/>
    </source>
</evidence>
<dbReference type="InterPro" id="IPR000055">
    <property type="entry name" value="Restrct_endonuc_typeI_TRD"/>
</dbReference>
<evidence type="ECO:0000256" key="3">
    <source>
        <dbReference type="ARBA" id="ARBA00023125"/>
    </source>
</evidence>
<dbReference type="Pfam" id="PF01420">
    <property type="entry name" value="Methylase_S"/>
    <property type="match status" value="2"/>
</dbReference>
<protein>
    <submittedName>
        <fullName evidence="5">Type I restriction endonuclease subunit S</fullName>
    </submittedName>
</protein>
<evidence type="ECO:0000256" key="2">
    <source>
        <dbReference type="ARBA" id="ARBA00022747"/>
    </source>
</evidence>
<keyword evidence="2" id="KW-0680">Restriction system</keyword>
<keyword evidence="5" id="KW-0378">Hydrolase</keyword>
<dbReference type="GO" id="GO:0003677">
    <property type="term" value="F:DNA binding"/>
    <property type="evidence" value="ECO:0007669"/>
    <property type="project" value="UniProtKB-KW"/>
</dbReference>
<dbReference type="InterPro" id="IPR052021">
    <property type="entry name" value="Type-I_RS_S_subunit"/>
</dbReference>
<dbReference type="InterPro" id="IPR044946">
    <property type="entry name" value="Restrct_endonuc_typeI_TRD_sf"/>
</dbReference>
<keyword evidence="5" id="KW-0540">Nuclease</keyword>
<name>A0A3E1EZL2_9FLAO</name>
<feature type="domain" description="Type I restriction modification DNA specificity" evidence="4">
    <location>
        <begin position="14"/>
        <end position="181"/>
    </location>
</feature>
<dbReference type="PANTHER" id="PTHR30408:SF12">
    <property type="entry name" value="TYPE I RESTRICTION ENZYME MJAVIII SPECIFICITY SUBUNIT"/>
    <property type="match status" value="1"/>
</dbReference>
<feature type="domain" description="Type I restriction modification DNA specificity" evidence="4">
    <location>
        <begin position="197"/>
        <end position="363"/>
    </location>
</feature>
<keyword evidence="6" id="KW-1185">Reference proteome</keyword>
<comment type="caution">
    <text evidence="5">The sequence shown here is derived from an EMBL/GenBank/DDBJ whole genome shotgun (WGS) entry which is preliminary data.</text>
</comment>
<organism evidence="5 6">
    <name type="scientific">Brumimicrobium aurantiacum</name>
    <dbReference type="NCBI Taxonomy" id="1737063"/>
    <lineage>
        <taxon>Bacteria</taxon>
        <taxon>Pseudomonadati</taxon>
        <taxon>Bacteroidota</taxon>
        <taxon>Flavobacteriia</taxon>
        <taxon>Flavobacteriales</taxon>
        <taxon>Crocinitomicaceae</taxon>
        <taxon>Brumimicrobium</taxon>
    </lineage>
</organism>
<dbReference type="GO" id="GO:0004519">
    <property type="term" value="F:endonuclease activity"/>
    <property type="evidence" value="ECO:0007669"/>
    <property type="project" value="UniProtKB-KW"/>
</dbReference>
<dbReference type="EMBL" id="QURB01000002">
    <property type="protein sequence ID" value="RFC55009.1"/>
    <property type="molecule type" value="Genomic_DNA"/>
</dbReference>
<evidence type="ECO:0000313" key="6">
    <source>
        <dbReference type="Proteomes" id="UP000257127"/>
    </source>
</evidence>
<keyword evidence="5" id="KW-0255">Endonuclease</keyword>
<comment type="similarity">
    <text evidence="1">Belongs to the type-I restriction system S methylase family.</text>
</comment>
<dbReference type="SUPFAM" id="SSF116734">
    <property type="entry name" value="DNA methylase specificity domain"/>
    <property type="match status" value="2"/>
</dbReference>
<dbReference type="Gene3D" id="3.90.220.20">
    <property type="entry name" value="DNA methylase specificity domains"/>
    <property type="match status" value="2"/>
</dbReference>
<evidence type="ECO:0000256" key="1">
    <source>
        <dbReference type="ARBA" id="ARBA00010923"/>
    </source>
</evidence>
<evidence type="ECO:0000313" key="5">
    <source>
        <dbReference type="EMBL" id="RFC55009.1"/>
    </source>
</evidence>
<gene>
    <name evidence="5" type="ORF">DXU93_04085</name>
</gene>
<reference evidence="5 6" key="1">
    <citation type="submission" date="2018-08" db="EMBL/GenBank/DDBJ databases">
        <title>The draft genome squence of Brumimicrobium sp. N62.</title>
        <authorList>
            <person name="Du Z.-J."/>
            <person name="Luo H.-R."/>
        </authorList>
    </citation>
    <scope>NUCLEOTIDE SEQUENCE [LARGE SCALE GENOMIC DNA]</scope>
    <source>
        <strain evidence="5 6">N62</strain>
    </source>
</reference>
<dbReference type="PANTHER" id="PTHR30408">
    <property type="entry name" value="TYPE-1 RESTRICTION ENZYME ECOKI SPECIFICITY PROTEIN"/>
    <property type="match status" value="1"/>
</dbReference>
<proteinExistence type="inferred from homology"/>
<dbReference type="AlphaFoldDB" id="A0A3E1EZL2"/>
<sequence>MEAVLENILSIDKSDWKPVKFGDVVFEPKESSKDLSADGIKHVVGLEHISSEDIHLRNSKGIEEPTTFTKRFSVNDVLFGRRRAYLKKAAQASFEGVCSGDITVFRAKDKLIPELLPFIVNNEKFFDYAIKHSAGGLSPRVKFKDLVNYEFLLPPKDQQAKLAELLWAMDEVVEREREVLTKLTIDKTVSLKDFFKKDTKEFQLKQIGKIITGSTPSTKNTDYWNGNIQFVTPSDLETQIVVDKTERYITEEGLKVTREIPPNSVMIVCIASVGKMGISSETCATNQQINSIIPNKDINPKYLYNTLSLFIHRIISRAANSVVPILNKSDFSLIKIPLLDRIEREEFVKIAEKFDKSITDFKSRITSSQSLQKSLINQIF</sequence>